<keyword evidence="10" id="KW-1185">Reference proteome</keyword>
<dbReference type="CDD" id="cd06261">
    <property type="entry name" value="TM_PBP2"/>
    <property type="match status" value="1"/>
</dbReference>
<dbReference type="GO" id="GO:0005886">
    <property type="term" value="C:plasma membrane"/>
    <property type="evidence" value="ECO:0007669"/>
    <property type="project" value="UniProtKB-SubCell"/>
</dbReference>
<dbReference type="AlphaFoldDB" id="A0P7L4"/>
<organism evidence="9 10">
    <name type="scientific">Methylophilales bacterium HTCC2181</name>
    <dbReference type="NCBI Taxonomy" id="383631"/>
    <lineage>
        <taxon>Bacteria</taxon>
        <taxon>Pseudomonadati</taxon>
        <taxon>Pseudomonadota</taxon>
        <taxon>Betaproteobacteria</taxon>
        <taxon>Nitrosomonadales</taxon>
        <taxon>OM43 clade</taxon>
    </lineage>
</organism>
<dbReference type="Pfam" id="PF00528">
    <property type="entry name" value="BPD_transp_1"/>
    <property type="match status" value="1"/>
</dbReference>
<dbReference type="Pfam" id="PF19300">
    <property type="entry name" value="BPD_transp_1_N"/>
    <property type="match status" value="1"/>
</dbReference>
<sequence>MLKRIFLILLQVLAIYIVTFMLLHLIPGDPIQVMLGESASLADQNKLRMQLGLDKSIYLQLTSSLVKVFQGDFGVSILNHKPVLEQLITAGRNTYILAGASLLIALSFGLMGGIISAKFHNSAVDKIIMSISIFFISIPHFFLGPLLILFFSIWLGWFPVNGMGSFSSLVLPAFTLALGLIAIIVKLTRNCMLELIDSDIVRTARAKGLSEWAVLINHVFRLVLIPIISVLGMQFGSLLSGAVITETIFSWNGIGMLLVDSIQTRDYPITQACIFVIALSYVLVNILTDFIYKVADPRMRTGKIA</sequence>
<comment type="caution">
    <text evidence="9">The sequence shown here is derived from an EMBL/GenBank/DDBJ whole genome shotgun (WGS) entry which is preliminary data.</text>
</comment>
<keyword evidence="4 7" id="KW-0812">Transmembrane</keyword>
<evidence type="ECO:0000313" key="10">
    <source>
        <dbReference type="Proteomes" id="UP000054262"/>
    </source>
</evidence>
<evidence type="ECO:0000256" key="3">
    <source>
        <dbReference type="ARBA" id="ARBA00022475"/>
    </source>
</evidence>
<dbReference type="PROSITE" id="PS50928">
    <property type="entry name" value="ABC_TM1"/>
    <property type="match status" value="1"/>
</dbReference>
<comment type="subcellular location">
    <subcellularLocation>
        <location evidence="1 7">Cell membrane</location>
        <topology evidence="1 7">Multi-pass membrane protein</topology>
    </subcellularLocation>
</comment>
<dbReference type="PANTHER" id="PTHR43163">
    <property type="entry name" value="DIPEPTIDE TRANSPORT SYSTEM PERMEASE PROTEIN DPPB-RELATED"/>
    <property type="match status" value="1"/>
</dbReference>
<protein>
    <submittedName>
        <fullName evidence="9">ABC transporter, inner membrane subunit</fullName>
    </submittedName>
</protein>
<dbReference type="InterPro" id="IPR035906">
    <property type="entry name" value="MetI-like_sf"/>
</dbReference>
<dbReference type="InterPro" id="IPR000515">
    <property type="entry name" value="MetI-like"/>
</dbReference>
<keyword evidence="2 7" id="KW-0813">Transport</keyword>
<name>A0P7L4_9PROT</name>
<evidence type="ECO:0000256" key="6">
    <source>
        <dbReference type="ARBA" id="ARBA00023136"/>
    </source>
</evidence>
<keyword evidence="5 7" id="KW-1133">Transmembrane helix</keyword>
<feature type="transmembrane region" description="Helical" evidence="7">
    <location>
        <begin position="7"/>
        <end position="26"/>
    </location>
</feature>
<evidence type="ECO:0000256" key="1">
    <source>
        <dbReference type="ARBA" id="ARBA00004651"/>
    </source>
</evidence>
<dbReference type="Gene3D" id="1.10.3720.10">
    <property type="entry name" value="MetI-like"/>
    <property type="match status" value="1"/>
</dbReference>
<dbReference type="PANTHER" id="PTHR43163:SF6">
    <property type="entry name" value="DIPEPTIDE TRANSPORT SYSTEM PERMEASE PROTEIN DPPB-RELATED"/>
    <property type="match status" value="1"/>
</dbReference>
<proteinExistence type="inferred from homology"/>
<feature type="domain" description="ABC transmembrane type-1" evidence="8">
    <location>
        <begin position="91"/>
        <end position="288"/>
    </location>
</feature>
<evidence type="ECO:0000313" key="9">
    <source>
        <dbReference type="EMBL" id="EAV47524.1"/>
    </source>
</evidence>
<evidence type="ECO:0000256" key="7">
    <source>
        <dbReference type="RuleBase" id="RU363032"/>
    </source>
</evidence>
<evidence type="ECO:0000256" key="4">
    <source>
        <dbReference type="ARBA" id="ARBA00022692"/>
    </source>
</evidence>
<dbReference type="Proteomes" id="UP000054262">
    <property type="component" value="Unassembled WGS sequence"/>
</dbReference>
<dbReference type="EMBL" id="AAUX01000001">
    <property type="protein sequence ID" value="EAV47524.1"/>
    <property type="molecule type" value="Genomic_DNA"/>
</dbReference>
<evidence type="ECO:0000256" key="5">
    <source>
        <dbReference type="ARBA" id="ARBA00022989"/>
    </source>
</evidence>
<reference evidence="9 10" key="1">
    <citation type="submission" date="2006-11" db="EMBL/GenBank/DDBJ databases">
        <authorList>
            <person name="Giovannoni S."/>
            <person name="Vergin K."/>
            <person name="Ferriera S."/>
            <person name="Johnson J."/>
            <person name="Kravitz S."/>
            <person name="Beeson K."/>
            <person name="Sutton G."/>
            <person name="Rogers Y.-H."/>
            <person name="Friedman R."/>
            <person name="Frazier M."/>
            <person name="Venter J.C."/>
        </authorList>
    </citation>
    <scope>NUCLEOTIDE SEQUENCE [LARGE SCALE GENOMIC DNA]</scope>
    <source>
        <strain evidence="9 10">HTCC2181</strain>
    </source>
</reference>
<feature type="transmembrane region" description="Helical" evidence="7">
    <location>
        <begin position="271"/>
        <end position="292"/>
    </location>
</feature>
<feature type="transmembrane region" description="Helical" evidence="7">
    <location>
        <begin position="169"/>
        <end position="188"/>
    </location>
</feature>
<keyword evidence="3" id="KW-1003">Cell membrane</keyword>
<dbReference type="GO" id="GO:0055085">
    <property type="term" value="P:transmembrane transport"/>
    <property type="evidence" value="ECO:0007669"/>
    <property type="project" value="InterPro"/>
</dbReference>
<feature type="transmembrane region" description="Helical" evidence="7">
    <location>
        <begin position="127"/>
        <end position="157"/>
    </location>
</feature>
<gene>
    <name evidence="9" type="ORF">MB2181_05585</name>
</gene>
<feature type="transmembrane region" description="Helical" evidence="7">
    <location>
        <begin position="95"/>
        <end position="115"/>
    </location>
</feature>
<evidence type="ECO:0000256" key="2">
    <source>
        <dbReference type="ARBA" id="ARBA00022448"/>
    </source>
</evidence>
<comment type="similarity">
    <text evidence="7">Belongs to the binding-protein-dependent transport system permease family.</text>
</comment>
<dbReference type="OrthoDB" id="9803623at2"/>
<evidence type="ECO:0000259" key="8">
    <source>
        <dbReference type="PROSITE" id="PS50928"/>
    </source>
</evidence>
<accession>A0P7L4</accession>
<dbReference type="SUPFAM" id="SSF161098">
    <property type="entry name" value="MetI-like"/>
    <property type="match status" value="1"/>
</dbReference>
<dbReference type="InterPro" id="IPR045621">
    <property type="entry name" value="BPD_transp_1_N"/>
</dbReference>
<keyword evidence="6 7" id="KW-0472">Membrane</keyword>